<feature type="domain" description="Glycosyltransferase 2-like" evidence="10">
    <location>
        <begin position="4"/>
        <end position="87"/>
    </location>
</feature>
<comment type="subcellular location">
    <subcellularLocation>
        <location evidence="1">Cell membrane</location>
    </subcellularLocation>
</comment>
<comment type="similarity">
    <text evidence="8">Belongs to the glycosyltransferase 2 family. CrtQ subfamily.</text>
</comment>
<comment type="pathway">
    <text evidence="7">Carotenoid biosynthesis; staphyloxanthin biosynthesis; staphyloxanthin from farnesyl diphosphate: step 4/5.</text>
</comment>
<dbReference type="SUPFAM" id="SSF53448">
    <property type="entry name" value="Nucleotide-diphospho-sugar transferases"/>
    <property type="match status" value="1"/>
</dbReference>
<comment type="caution">
    <text evidence="11">The sequence shown here is derived from an EMBL/GenBank/DDBJ whole genome shotgun (WGS) entry which is preliminary data.</text>
</comment>
<reference evidence="11" key="1">
    <citation type="journal article" date="2015" name="ISME J.">
        <title>Draft Genome Sequence of Streptomyces incarnatus NRRL8089, which Produces the Nucleoside Antibiotic Sinefungin.</title>
        <authorList>
            <person name="Oshima K."/>
            <person name="Hattori M."/>
            <person name="Shimizu H."/>
            <person name="Fukuda K."/>
            <person name="Nemoto M."/>
            <person name="Inagaki K."/>
            <person name="Tamura T."/>
        </authorList>
    </citation>
    <scope>NUCLEOTIDE SEQUENCE</scope>
    <source>
        <strain evidence="11">FACHB-1277</strain>
    </source>
</reference>
<evidence type="ECO:0000256" key="5">
    <source>
        <dbReference type="ARBA" id="ARBA00023136"/>
    </source>
</evidence>
<evidence type="ECO:0000256" key="3">
    <source>
        <dbReference type="ARBA" id="ARBA00022676"/>
    </source>
</evidence>
<evidence type="ECO:0000256" key="4">
    <source>
        <dbReference type="ARBA" id="ARBA00022679"/>
    </source>
</evidence>
<evidence type="ECO:0000259" key="10">
    <source>
        <dbReference type="Pfam" id="PF00535"/>
    </source>
</evidence>
<dbReference type="InterPro" id="IPR001173">
    <property type="entry name" value="Glyco_trans_2-like"/>
</dbReference>
<keyword evidence="5" id="KW-0472">Membrane</keyword>
<dbReference type="AlphaFoldDB" id="A0A926US64"/>
<dbReference type="RefSeq" id="WP_190350270.1">
    <property type="nucleotide sequence ID" value="NZ_JACJPY010000015.1"/>
</dbReference>
<dbReference type="GO" id="GO:0016757">
    <property type="term" value="F:glycosyltransferase activity"/>
    <property type="evidence" value="ECO:0007669"/>
    <property type="project" value="UniProtKB-KW"/>
</dbReference>
<dbReference type="EMBL" id="JACJPY010000015">
    <property type="protein sequence ID" value="MBD2149903.1"/>
    <property type="molecule type" value="Genomic_DNA"/>
</dbReference>
<evidence type="ECO:0000256" key="9">
    <source>
        <dbReference type="ARBA" id="ARBA00040345"/>
    </source>
</evidence>
<evidence type="ECO:0000256" key="6">
    <source>
        <dbReference type="ARBA" id="ARBA00037281"/>
    </source>
</evidence>
<keyword evidence="3" id="KW-0328">Glycosyltransferase</keyword>
<dbReference type="Gene3D" id="3.90.550.10">
    <property type="entry name" value="Spore Coat Polysaccharide Biosynthesis Protein SpsA, Chain A"/>
    <property type="match status" value="1"/>
</dbReference>
<evidence type="ECO:0000256" key="2">
    <source>
        <dbReference type="ARBA" id="ARBA00022475"/>
    </source>
</evidence>
<evidence type="ECO:0000256" key="8">
    <source>
        <dbReference type="ARBA" id="ARBA00038120"/>
    </source>
</evidence>
<name>A0A926US64_9CYAN</name>
<comment type="function">
    <text evidence="6">Catalyzes the glycosylation of 4,4'-diaponeurosporenoate, i.e. the esterification of glucose at the C1'' position with the carboxyl group of 4,4'-diaponeurosporenic acid, to form glycosyl-4,4'-diaponeurosporenoate. This is a step in the biosynthesis of staphyloxanthin, an orange pigment present in most staphylococci strains.</text>
</comment>
<evidence type="ECO:0000256" key="1">
    <source>
        <dbReference type="ARBA" id="ARBA00004236"/>
    </source>
</evidence>
<evidence type="ECO:0000313" key="12">
    <source>
        <dbReference type="Proteomes" id="UP000631421"/>
    </source>
</evidence>
<dbReference type="GO" id="GO:0005886">
    <property type="term" value="C:plasma membrane"/>
    <property type="evidence" value="ECO:0007669"/>
    <property type="project" value="UniProtKB-SubCell"/>
</dbReference>
<accession>A0A926US64</accession>
<dbReference type="Pfam" id="PF00535">
    <property type="entry name" value="Glycos_transf_2"/>
    <property type="match status" value="1"/>
</dbReference>
<evidence type="ECO:0000256" key="7">
    <source>
        <dbReference type="ARBA" id="ARBA00037904"/>
    </source>
</evidence>
<sequence length="247" mass="28687">MELSIILPCLNEIRHGYLERILTNLVHQVGDIEIIAVVSPSEDDTEIVVNNYAQRYANLKVARSLARNRAQRFNDGIAISQGETILLHHPATLLPEVRVLAIIRRSLSAVAPEYSNIIWGAFYHSFDDQHWLLKFTSWYSSHIRAKQKGIVYFDHCPFVSRDLLTKIGNIPDLDIFEDTVLSDRLCQFTKPMLVDGTVITSARRFRQRGIYRHALLNQLLKLCYHLKIDPKHLNRLYEKRYSINTKY</sequence>
<organism evidence="11 12">
    <name type="scientific">Pseudanabaena cinerea FACHB-1277</name>
    <dbReference type="NCBI Taxonomy" id="2949581"/>
    <lineage>
        <taxon>Bacteria</taxon>
        <taxon>Bacillati</taxon>
        <taxon>Cyanobacteriota</taxon>
        <taxon>Cyanophyceae</taxon>
        <taxon>Pseudanabaenales</taxon>
        <taxon>Pseudanabaenaceae</taxon>
        <taxon>Pseudanabaena</taxon>
        <taxon>Pseudanabaena cinerea</taxon>
    </lineage>
</organism>
<keyword evidence="4" id="KW-0808">Transferase</keyword>
<keyword evidence="2" id="KW-1003">Cell membrane</keyword>
<evidence type="ECO:0000313" key="11">
    <source>
        <dbReference type="EMBL" id="MBD2149903.1"/>
    </source>
</evidence>
<dbReference type="PANTHER" id="PTHR43646">
    <property type="entry name" value="GLYCOSYLTRANSFERASE"/>
    <property type="match status" value="1"/>
</dbReference>
<proteinExistence type="inferred from homology"/>
<protein>
    <recommendedName>
        <fullName evidence="9">4,4'-diaponeurosporenoate glycosyltransferase</fullName>
    </recommendedName>
</protein>
<dbReference type="PANTHER" id="PTHR43646:SF2">
    <property type="entry name" value="GLYCOSYLTRANSFERASE 2-LIKE DOMAIN-CONTAINING PROTEIN"/>
    <property type="match status" value="1"/>
</dbReference>
<dbReference type="Proteomes" id="UP000631421">
    <property type="component" value="Unassembled WGS sequence"/>
</dbReference>
<dbReference type="InterPro" id="IPR029044">
    <property type="entry name" value="Nucleotide-diphossugar_trans"/>
</dbReference>
<reference evidence="11" key="2">
    <citation type="submission" date="2020-08" db="EMBL/GenBank/DDBJ databases">
        <authorList>
            <person name="Chen M."/>
            <person name="Teng W."/>
            <person name="Zhao L."/>
            <person name="Hu C."/>
            <person name="Zhou Y."/>
            <person name="Han B."/>
            <person name="Song L."/>
            <person name="Shu W."/>
        </authorList>
    </citation>
    <scope>NUCLEOTIDE SEQUENCE</scope>
    <source>
        <strain evidence="11">FACHB-1277</strain>
    </source>
</reference>
<gene>
    <name evidence="11" type="ORF">H6F44_07180</name>
</gene>
<keyword evidence="12" id="KW-1185">Reference proteome</keyword>